<reference evidence="5 6" key="1">
    <citation type="submission" date="2020-11" db="EMBL/GenBank/DDBJ databases">
        <title>Winogradskyella marina sp. nov., isolated from marine sediment.</title>
        <authorList>
            <person name="Bo J."/>
            <person name="Wang S."/>
            <person name="Song X."/>
            <person name="Du Z."/>
        </authorList>
    </citation>
    <scope>NUCLEOTIDE SEQUENCE [LARGE SCALE GENOMIC DNA]</scope>
    <source>
        <strain evidence="5 6">F6397</strain>
    </source>
</reference>
<keyword evidence="6" id="KW-1185">Reference proteome</keyword>
<feature type="domain" description="Gfo/Idh/MocA-like oxidoreductase N-terminal" evidence="3">
    <location>
        <begin position="15"/>
        <end position="131"/>
    </location>
</feature>
<dbReference type="InterPro" id="IPR055170">
    <property type="entry name" value="GFO_IDH_MocA-like_dom"/>
</dbReference>
<dbReference type="InterPro" id="IPR036291">
    <property type="entry name" value="NAD(P)-bd_dom_sf"/>
</dbReference>
<dbReference type="Pfam" id="PF22725">
    <property type="entry name" value="GFO_IDH_MocA_C3"/>
    <property type="match status" value="1"/>
</dbReference>
<evidence type="ECO:0000259" key="3">
    <source>
        <dbReference type="Pfam" id="PF01408"/>
    </source>
</evidence>
<organism evidence="5 6">
    <name type="scientific">Winogradskyella marina</name>
    <dbReference type="NCBI Taxonomy" id="2785530"/>
    <lineage>
        <taxon>Bacteria</taxon>
        <taxon>Pseudomonadati</taxon>
        <taxon>Bacteroidota</taxon>
        <taxon>Flavobacteriia</taxon>
        <taxon>Flavobacteriales</taxon>
        <taxon>Flavobacteriaceae</taxon>
        <taxon>Winogradskyella</taxon>
    </lineage>
</organism>
<dbReference type="SUPFAM" id="SSF55347">
    <property type="entry name" value="Glyceraldehyde-3-phosphate dehydrogenase-like, C-terminal domain"/>
    <property type="match status" value="1"/>
</dbReference>
<proteinExistence type="inferred from homology"/>
<evidence type="ECO:0000256" key="1">
    <source>
        <dbReference type="ARBA" id="ARBA00010928"/>
    </source>
</evidence>
<protein>
    <submittedName>
        <fullName evidence="5">Gfo/Idh/MocA family oxidoreductase</fullName>
    </submittedName>
</protein>
<dbReference type="Pfam" id="PF01408">
    <property type="entry name" value="GFO_IDH_MocA"/>
    <property type="match status" value="1"/>
</dbReference>
<comment type="similarity">
    <text evidence="1">Belongs to the Gfo/Idh/MocA family.</text>
</comment>
<accession>A0ABS0EKL1</accession>
<dbReference type="Gene3D" id="3.30.360.10">
    <property type="entry name" value="Dihydrodipicolinate Reductase, domain 2"/>
    <property type="match status" value="1"/>
</dbReference>
<gene>
    <name evidence="5" type="ORF">ITJ86_13480</name>
</gene>
<name>A0ABS0EKL1_9FLAO</name>
<sequence>MSLHPKTTILKSTVINWGIIGAGKIATKFASDLAAVSNTQLYGIASRNLEKAKTFGQDFKATMAYGNYKDLVLDPNIDAIYIATPHSFHKEHTALCLNHNKAVLCEKPFAMNLDEVEDMIQLSKQKETLLMEAMWTIFLPHYRYVLDLIKNKHFGNIIKLEADFGFHPTYDETSRVFDKSVGGGSLLDIGIYPVFAALSTLGAPETINASAKFFDTGADSECNITFHYKNATAILKSTFLEETHTQAIFHCEEGTIKINGRFHEPSSVTLTDSEGHSVLKEFDTKTIGYGYEIEHFNALLRAGKTESNIMTFNKSKQLIATLDSIRRKIDLQYQ</sequence>
<dbReference type="PANTHER" id="PTHR22604:SF105">
    <property type="entry name" value="TRANS-1,2-DIHYDROBENZENE-1,2-DIOL DEHYDROGENASE"/>
    <property type="match status" value="1"/>
</dbReference>
<dbReference type="InterPro" id="IPR000683">
    <property type="entry name" value="Gfo/Idh/MocA-like_OxRdtase_N"/>
</dbReference>
<keyword evidence="2" id="KW-0560">Oxidoreductase</keyword>
<dbReference type="Proteomes" id="UP000611215">
    <property type="component" value="Unassembled WGS sequence"/>
</dbReference>
<dbReference type="PANTHER" id="PTHR22604">
    <property type="entry name" value="OXIDOREDUCTASES"/>
    <property type="match status" value="1"/>
</dbReference>
<comment type="caution">
    <text evidence="5">The sequence shown here is derived from an EMBL/GenBank/DDBJ whole genome shotgun (WGS) entry which is preliminary data.</text>
</comment>
<dbReference type="InterPro" id="IPR050984">
    <property type="entry name" value="Gfo/Idh/MocA_domain"/>
</dbReference>
<evidence type="ECO:0000313" key="5">
    <source>
        <dbReference type="EMBL" id="MBF8150917.1"/>
    </source>
</evidence>
<feature type="domain" description="GFO/IDH/MocA-like oxidoreductase" evidence="4">
    <location>
        <begin position="142"/>
        <end position="256"/>
    </location>
</feature>
<dbReference type="RefSeq" id="WP_195872175.1">
    <property type="nucleotide sequence ID" value="NZ_JADOET010000012.1"/>
</dbReference>
<evidence type="ECO:0000259" key="4">
    <source>
        <dbReference type="Pfam" id="PF22725"/>
    </source>
</evidence>
<evidence type="ECO:0000256" key="2">
    <source>
        <dbReference type="ARBA" id="ARBA00023002"/>
    </source>
</evidence>
<evidence type="ECO:0000313" key="6">
    <source>
        <dbReference type="Proteomes" id="UP000611215"/>
    </source>
</evidence>
<dbReference type="Gene3D" id="3.40.50.720">
    <property type="entry name" value="NAD(P)-binding Rossmann-like Domain"/>
    <property type="match status" value="1"/>
</dbReference>
<dbReference type="EMBL" id="JADOET010000012">
    <property type="protein sequence ID" value="MBF8150917.1"/>
    <property type="molecule type" value="Genomic_DNA"/>
</dbReference>
<dbReference type="SUPFAM" id="SSF51735">
    <property type="entry name" value="NAD(P)-binding Rossmann-fold domains"/>
    <property type="match status" value="1"/>
</dbReference>